<organism evidence="4 5">
    <name type="scientific">Galerina marginata (strain CBS 339.88)</name>
    <dbReference type="NCBI Taxonomy" id="685588"/>
    <lineage>
        <taxon>Eukaryota</taxon>
        <taxon>Fungi</taxon>
        <taxon>Dikarya</taxon>
        <taxon>Basidiomycota</taxon>
        <taxon>Agaricomycotina</taxon>
        <taxon>Agaricomycetes</taxon>
        <taxon>Agaricomycetidae</taxon>
        <taxon>Agaricales</taxon>
        <taxon>Agaricineae</taxon>
        <taxon>Strophariaceae</taxon>
        <taxon>Galerina</taxon>
    </lineage>
</organism>
<dbReference type="STRING" id="685588.A0A067TBD3"/>
<dbReference type="InterPro" id="IPR008984">
    <property type="entry name" value="SMAD_FHA_dom_sf"/>
</dbReference>
<dbReference type="Pfam" id="PF01585">
    <property type="entry name" value="G-patch"/>
    <property type="match status" value="1"/>
</dbReference>
<dbReference type="EMBL" id="KL142379">
    <property type="protein sequence ID" value="KDR76313.1"/>
    <property type="molecule type" value="Genomic_DNA"/>
</dbReference>
<feature type="compositionally biased region" description="Polar residues" evidence="1">
    <location>
        <begin position="294"/>
        <end position="305"/>
    </location>
</feature>
<dbReference type="AlphaFoldDB" id="A0A067TBD3"/>
<dbReference type="InterPro" id="IPR053027">
    <property type="entry name" value="AGGF1"/>
</dbReference>
<evidence type="ECO:0000259" key="3">
    <source>
        <dbReference type="PROSITE" id="PS50174"/>
    </source>
</evidence>
<evidence type="ECO:0000313" key="4">
    <source>
        <dbReference type="EMBL" id="KDR76313.1"/>
    </source>
</evidence>
<dbReference type="SUPFAM" id="SSF49879">
    <property type="entry name" value="SMAD/FHA domain"/>
    <property type="match status" value="1"/>
</dbReference>
<dbReference type="HOGENOM" id="CLU_056034_0_0_1"/>
<dbReference type="OrthoDB" id="21470at2759"/>
<dbReference type="GO" id="GO:0003676">
    <property type="term" value="F:nucleic acid binding"/>
    <property type="evidence" value="ECO:0007669"/>
    <property type="project" value="InterPro"/>
</dbReference>
<evidence type="ECO:0000313" key="5">
    <source>
        <dbReference type="Proteomes" id="UP000027222"/>
    </source>
</evidence>
<feature type="compositionally biased region" description="Low complexity" evidence="1">
    <location>
        <begin position="36"/>
        <end position="54"/>
    </location>
</feature>
<proteinExistence type="predicted"/>
<feature type="region of interest" description="Disordered" evidence="1">
    <location>
        <begin position="280"/>
        <end position="325"/>
    </location>
</feature>
<dbReference type="PANTHER" id="PTHR23106:SF24">
    <property type="entry name" value="ANGIOGENIC FACTOR WITH G PATCH AND FHA DOMAINS 1"/>
    <property type="match status" value="1"/>
</dbReference>
<gene>
    <name evidence="4" type="ORF">GALMADRAFT_121275</name>
</gene>
<dbReference type="PROSITE" id="PS50006">
    <property type="entry name" value="FHA_DOMAIN"/>
    <property type="match status" value="1"/>
</dbReference>
<protein>
    <recommendedName>
        <fullName evidence="6">G-patch domain-containing protein</fullName>
    </recommendedName>
</protein>
<dbReference type="Gene3D" id="2.60.200.20">
    <property type="match status" value="1"/>
</dbReference>
<reference evidence="5" key="1">
    <citation type="journal article" date="2014" name="Proc. Natl. Acad. Sci. U.S.A.">
        <title>Extensive sampling of basidiomycete genomes demonstrates inadequacy of the white-rot/brown-rot paradigm for wood decay fungi.</title>
        <authorList>
            <person name="Riley R."/>
            <person name="Salamov A.A."/>
            <person name="Brown D.W."/>
            <person name="Nagy L.G."/>
            <person name="Floudas D."/>
            <person name="Held B.W."/>
            <person name="Levasseur A."/>
            <person name="Lombard V."/>
            <person name="Morin E."/>
            <person name="Otillar R."/>
            <person name="Lindquist E.A."/>
            <person name="Sun H."/>
            <person name="LaButti K.M."/>
            <person name="Schmutz J."/>
            <person name="Jabbour D."/>
            <person name="Luo H."/>
            <person name="Baker S.E."/>
            <person name="Pisabarro A.G."/>
            <person name="Walton J.D."/>
            <person name="Blanchette R.A."/>
            <person name="Henrissat B."/>
            <person name="Martin F."/>
            <person name="Cullen D."/>
            <person name="Hibbett D.S."/>
            <person name="Grigoriev I.V."/>
        </authorList>
    </citation>
    <scope>NUCLEOTIDE SEQUENCE [LARGE SCALE GENOMIC DNA]</scope>
    <source>
        <strain evidence="5">CBS 339.88</strain>
    </source>
</reference>
<feature type="region of interest" description="Disordered" evidence="1">
    <location>
        <begin position="370"/>
        <end position="393"/>
    </location>
</feature>
<evidence type="ECO:0000256" key="1">
    <source>
        <dbReference type="SAM" id="MobiDB-lite"/>
    </source>
</evidence>
<keyword evidence="5" id="KW-1185">Reference proteome</keyword>
<evidence type="ECO:0000259" key="2">
    <source>
        <dbReference type="PROSITE" id="PS50006"/>
    </source>
</evidence>
<dbReference type="InterPro" id="IPR000467">
    <property type="entry name" value="G_patch_dom"/>
</dbReference>
<name>A0A067TBD3_GALM3</name>
<dbReference type="Pfam" id="PF00498">
    <property type="entry name" value="FHA"/>
    <property type="match status" value="1"/>
</dbReference>
<feature type="domain" description="FHA" evidence="2">
    <location>
        <begin position="85"/>
        <end position="137"/>
    </location>
</feature>
<dbReference type="PROSITE" id="PS50174">
    <property type="entry name" value="G_PATCH"/>
    <property type="match status" value="1"/>
</dbReference>
<accession>A0A067TBD3</accession>
<dbReference type="PANTHER" id="PTHR23106">
    <property type="entry name" value="ANGIOGENIC FACTOR WITH G PATCH AND FHA DOMAINS 1"/>
    <property type="match status" value="1"/>
</dbReference>
<feature type="domain" description="G-patch" evidence="3">
    <location>
        <begin position="327"/>
        <end position="379"/>
    </location>
</feature>
<dbReference type="InterPro" id="IPR000253">
    <property type="entry name" value="FHA_dom"/>
</dbReference>
<evidence type="ECO:0008006" key="6">
    <source>
        <dbReference type="Google" id="ProtNLM"/>
    </source>
</evidence>
<dbReference type="Proteomes" id="UP000027222">
    <property type="component" value="Unassembled WGS sequence"/>
</dbReference>
<dbReference type="SMART" id="SM00443">
    <property type="entry name" value="G_patch"/>
    <property type="match status" value="1"/>
</dbReference>
<feature type="region of interest" description="Disordered" evidence="1">
    <location>
        <begin position="1"/>
        <end position="54"/>
    </location>
</feature>
<sequence>MEALEEGQISQDQDDRYIPGPGYNPLYEWPGEETYSDSSLDPPEPSSSSSRPLRPGQPVFRLVVLRSSILSAKKKVVVIDTYSEVQLGRDVQPEGSATPRIRLKEMEVSKIHATVFWDGARKEWNAVDMGSKHGTFLLPGPVSPDSDGAGTRLSQPRTASIPRRLRHSDQLTLGSTTFEVHIHDNQRPCRGCAVTGHEEIPLFPLPRTAVKRTRDVAGIDPDFSESPGAVSTDRDPKKALTMLKRSLLTRHDDLGHSSAPTAPVWGSNGYVDRAARRRLLHPGSRPDTPGVPSTLPTVTRGTGSPQPAPEEVVTKPVASQPPVPLPASNVGHRLLIQQGWAPGNALGLPPDPLEGRIGLVDPLEIKSSQNRAGLGMKQPVPLNSESSFPGLNWKEKEKFKRFGELRR</sequence>